<reference evidence="8 9" key="1">
    <citation type="journal article" date="2016" name="Nat. Biotechnol.">
        <title>Measurement of bacterial replication rates in microbial communities.</title>
        <authorList>
            <person name="Brown C.T."/>
            <person name="Olm M.R."/>
            <person name="Thomas B.C."/>
            <person name="Banfield J.F."/>
        </authorList>
    </citation>
    <scope>NUCLEOTIDE SEQUENCE [LARGE SCALE GENOMIC DNA]</scope>
    <source>
        <strain evidence="8">45_130</strain>
    </source>
</reference>
<dbReference type="EMBL" id="MNQR01000012">
    <property type="protein sequence ID" value="OKZ11579.1"/>
    <property type="molecule type" value="Genomic_DNA"/>
</dbReference>
<dbReference type="GO" id="GO:0009279">
    <property type="term" value="C:cell outer membrane"/>
    <property type="evidence" value="ECO:0007669"/>
    <property type="project" value="UniProtKB-SubCell"/>
</dbReference>
<dbReference type="InterPro" id="IPR011990">
    <property type="entry name" value="TPR-like_helical_dom_sf"/>
</dbReference>
<dbReference type="InterPro" id="IPR012944">
    <property type="entry name" value="SusD_RagB_dom"/>
</dbReference>
<evidence type="ECO:0000256" key="4">
    <source>
        <dbReference type="ARBA" id="ARBA00023136"/>
    </source>
</evidence>
<comment type="caution">
    <text evidence="8">The sequence shown here is derived from an EMBL/GenBank/DDBJ whole genome shotgun (WGS) entry which is preliminary data.</text>
</comment>
<dbReference type="InterPro" id="IPR033985">
    <property type="entry name" value="SusD-like_N"/>
</dbReference>
<keyword evidence="5" id="KW-0998">Cell outer membrane</keyword>
<gene>
    <name evidence="8" type="ORF">BHV76_03630</name>
</gene>
<dbReference type="Proteomes" id="UP000186685">
    <property type="component" value="Unassembled WGS sequence"/>
</dbReference>
<evidence type="ECO:0000313" key="8">
    <source>
        <dbReference type="EMBL" id="OKZ11579.1"/>
    </source>
</evidence>
<accession>A0A854C2E8</accession>
<comment type="similarity">
    <text evidence="2">Belongs to the SusD family.</text>
</comment>
<name>A0A854C2E8_9BACT</name>
<dbReference type="SUPFAM" id="SSF48452">
    <property type="entry name" value="TPR-like"/>
    <property type="match status" value="1"/>
</dbReference>
<evidence type="ECO:0000256" key="1">
    <source>
        <dbReference type="ARBA" id="ARBA00004442"/>
    </source>
</evidence>
<comment type="subcellular location">
    <subcellularLocation>
        <location evidence="1">Cell outer membrane</location>
    </subcellularLocation>
</comment>
<organism evidence="8 9">
    <name type="scientific">Phocaeicola plebeius</name>
    <dbReference type="NCBI Taxonomy" id="310297"/>
    <lineage>
        <taxon>Bacteria</taxon>
        <taxon>Pseudomonadati</taxon>
        <taxon>Bacteroidota</taxon>
        <taxon>Bacteroidia</taxon>
        <taxon>Bacteroidales</taxon>
        <taxon>Bacteroidaceae</taxon>
        <taxon>Phocaeicola</taxon>
    </lineage>
</organism>
<dbReference type="Gene3D" id="1.25.40.390">
    <property type="match status" value="1"/>
</dbReference>
<sequence>MKTIYNKILAGIFCLGMLNACDIEEFPYDSVTDDELVSNSASVETITLGNYSYMKERNFHTAVHFAGEYTSDNVLYSGQSTSSNFYIYNYQRIPTCSILTDLWTYSYKLIVNCNKVILTAKEGVSKETDHLIGENYFLRGMFYHLLAITYGKDYHIASASDLAVPLKLSADPDDCPPRATVQKVYEQIIKDLKKAEELMGNSGVEKNACYANVWAAKAMLSRVYLYMHDYANAESYATDVIDHSGKQLLNNTQYRTMNELVPESNPEAILAIRMLKDIDYSKSRSAAMYTIIDGDGWGEVYASQPLLEAFQKYPNDVRSVFIVPQYTEAKDKDGKLIEELYFISENFFYNNDKTPAEDPLHRHYYRFQPVKNTSSGYQIVTDEKKDFFEYDSPNVLERPDGSLYVRARQVYRENGEVVGRAEWKEYTVHIQNQMKKRNDYPQYFINKLAYQEKNALLNSPMLIRLSEMYLNRAEARHFLNNDPGAIEDMNVIKRRAGIPDYNENSDGEVLDAILDEARKEFYCEAHRKYDLLRNDKVIDRHYPGCHDRGAESSVVQEIRVTDDCAVQYIPQSEIDAYPIPLVQNP</sequence>
<feature type="domain" description="SusD-like N-terminal" evidence="7">
    <location>
        <begin position="37"/>
        <end position="225"/>
    </location>
</feature>
<evidence type="ECO:0000259" key="6">
    <source>
        <dbReference type="Pfam" id="PF07980"/>
    </source>
</evidence>
<keyword evidence="4" id="KW-0472">Membrane</keyword>
<evidence type="ECO:0000259" key="7">
    <source>
        <dbReference type="Pfam" id="PF14322"/>
    </source>
</evidence>
<evidence type="ECO:0000256" key="5">
    <source>
        <dbReference type="ARBA" id="ARBA00023237"/>
    </source>
</evidence>
<evidence type="ECO:0000313" key="9">
    <source>
        <dbReference type="Proteomes" id="UP000186685"/>
    </source>
</evidence>
<evidence type="ECO:0000256" key="3">
    <source>
        <dbReference type="ARBA" id="ARBA00022729"/>
    </source>
</evidence>
<evidence type="ECO:0008006" key="10">
    <source>
        <dbReference type="Google" id="ProtNLM"/>
    </source>
</evidence>
<dbReference type="Pfam" id="PF07980">
    <property type="entry name" value="SusD_RagB"/>
    <property type="match status" value="1"/>
</dbReference>
<protein>
    <recommendedName>
        <fullName evidence="10">RagB/SusD family nutrient uptake outer membrane protein</fullName>
    </recommendedName>
</protein>
<feature type="domain" description="RagB/SusD" evidence="6">
    <location>
        <begin position="266"/>
        <end position="548"/>
    </location>
</feature>
<dbReference type="Pfam" id="PF14322">
    <property type="entry name" value="SusD-like_3"/>
    <property type="match status" value="1"/>
</dbReference>
<keyword evidence="3" id="KW-0732">Signal</keyword>
<evidence type="ECO:0000256" key="2">
    <source>
        <dbReference type="ARBA" id="ARBA00006275"/>
    </source>
</evidence>
<proteinExistence type="inferred from homology"/>
<dbReference type="AlphaFoldDB" id="A0A854C2E8"/>